<dbReference type="PANTHER" id="PTHR43358">
    <property type="entry name" value="ALPHA/BETA-HYDROLASE"/>
    <property type="match status" value="1"/>
</dbReference>
<feature type="compositionally biased region" description="Gly residues" evidence="1">
    <location>
        <begin position="636"/>
        <end position="652"/>
    </location>
</feature>
<keyword evidence="4" id="KW-1185">Reference proteome</keyword>
<dbReference type="Gene3D" id="3.40.50.1820">
    <property type="entry name" value="alpha/beta hydrolase"/>
    <property type="match status" value="1"/>
</dbReference>
<dbReference type="CDD" id="cd19757">
    <property type="entry name" value="Bbox1"/>
    <property type="match status" value="1"/>
</dbReference>
<evidence type="ECO:0000259" key="2">
    <source>
        <dbReference type="Pfam" id="PF00561"/>
    </source>
</evidence>
<feature type="region of interest" description="Disordered" evidence="1">
    <location>
        <begin position="1"/>
        <end position="58"/>
    </location>
</feature>
<reference evidence="3" key="1">
    <citation type="submission" date="2021-02" db="EMBL/GenBank/DDBJ databases">
        <title>First Annotated Genome of the Yellow-green Alga Tribonema minus.</title>
        <authorList>
            <person name="Mahan K.M."/>
        </authorList>
    </citation>
    <scope>NUCLEOTIDE SEQUENCE</scope>
    <source>
        <strain evidence="3">UTEX B ZZ1240</strain>
    </source>
</reference>
<feature type="region of interest" description="Disordered" evidence="1">
    <location>
        <begin position="124"/>
        <end position="193"/>
    </location>
</feature>
<dbReference type="AlphaFoldDB" id="A0A835YYX8"/>
<dbReference type="Pfam" id="PF00561">
    <property type="entry name" value="Abhydrolase_1"/>
    <property type="match status" value="1"/>
</dbReference>
<dbReference type="OrthoDB" id="10249433at2759"/>
<accession>A0A835YYX8</accession>
<dbReference type="EMBL" id="JAFCMP010000279">
    <property type="protein sequence ID" value="KAG5182015.1"/>
    <property type="molecule type" value="Genomic_DNA"/>
</dbReference>
<dbReference type="InterPro" id="IPR029058">
    <property type="entry name" value="AB_hydrolase_fold"/>
</dbReference>
<dbReference type="Proteomes" id="UP000664859">
    <property type="component" value="Unassembled WGS sequence"/>
</dbReference>
<dbReference type="GO" id="GO:0016787">
    <property type="term" value="F:hydrolase activity"/>
    <property type="evidence" value="ECO:0007669"/>
    <property type="project" value="UniProtKB-KW"/>
</dbReference>
<feature type="compositionally biased region" description="Gly residues" evidence="1">
    <location>
        <begin position="168"/>
        <end position="181"/>
    </location>
</feature>
<organism evidence="3 4">
    <name type="scientific">Tribonema minus</name>
    <dbReference type="NCBI Taxonomy" id="303371"/>
    <lineage>
        <taxon>Eukaryota</taxon>
        <taxon>Sar</taxon>
        <taxon>Stramenopiles</taxon>
        <taxon>Ochrophyta</taxon>
        <taxon>PX clade</taxon>
        <taxon>Xanthophyceae</taxon>
        <taxon>Tribonematales</taxon>
        <taxon>Tribonemataceae</taxon>
        <taxon>Tribonema</taxon>
    </lineage>
</organism>
<dbReference type="SUPFAM" id="SSF53474">
    <property type="entry name" value="alpha/beta-Hydrolases"/>
    <property type="match status" value="1"/>
</dbReference>
<feature type="region of interest" description="Disordered" evidence="1">
    <location>
        <begin position="510"/>
        <end position="664"/>
    </location>
</feature>
<proteinExistence type="predicted"/>
<feature type="compositionally biased region" description="Low complexity" evidence="1">
    <location>
        <begin position="574"/>
        <end position="621"/>
    </location>
</feature>
<gene>
    <name evidence="3" type="ORF">JKP88DRAFT_320401</name>
</gene>
<protein>
    <submittedName>
        <fullName evidence="3">Alpha/Beta hydrolase protein</fullName>
    </submittedName>
</protein>
<feature type="compositionally biased region" description="Low complexity" evidence="1">
    <location>
        <begin position="1"/>
        <end position="12"/>
    </location>
</feature>
<feature type="compositionally biased region" description="Low complexity" evidence="1">
    <location>
        <begin position="37"/>
        <end position="49"/>
    </location>
</feature>
<keyword evidence="3" id="KW-0378">Hydrolase</keyword>
<evidence type="ECO:0000313" key="3">
    <source>
        <dbReference type="EMBL" id="KAG5182015.1"/>
    </source>
</evidence>
<feature type="region of interest" description="Disordered" evidence="1">
    <location>
        <begin position="698"/>
        <end position="763"/>
    </location>
</feature>
<feature type="domain" description="AB hydrolase-1" evidence="2">
    <location>
        <begin position="269"/>
        <end position="375"/>
    </location>
</feature>
<evidence type="ECO:0000256" key="1">
    <source>
        <dbReference type="SAM" id="MobiDB-lite"/>
    </source>
</evidence>
<sequence>MDLSRSAPSSPSGGAGHKSRSGVPDVRLSPGARDDAALGASAALSPAQGAGSGDAGSGTRQRCCKCARPAAVWCGDCAAHLCDSHDRSRHKASLFRTQRLIHSRTRHTHDFDIGVFEIPPCPDVPLSPGANSRSELSPTASSKSPSPRGAERGGGGAAPTEEDAGAAGSSGGGARSGGGGAASKAARKRAQKQGAIKQLRTGYNALVMAIVRPPRCCYAERDLGPWALSVGGGLVLHRRDFPVVNRRGVALACSQWRPSFVDATGALPCVVYLHGNSSARVDVVRTRALTALASMGASIVAFDFSGSGLSGGDFVTLGGNEQHDVADVLAYLRSECMASRFTIWGRSMGAASALLYTSKYGSEHVAGLVLDSPFASFRALCQDLVAMGQVRVPKVAVRAALALIRRSVKKRTHTDISKLNPHKGCARITCPALFIAARGDRMVPPHHGAQLAEAYAGPKYLINCSGKHNSTRPAAVQDAIALFIRASFRWPQQPMEPVLATIAKRVADADPGQRVADAHPGEQHDGSAAASAAAAAAPPPPTHAAAAALARTSDPTGTAAATAAARERMHSNSRRPAAARVTARSSASVRRAAQSQLAQTTPALRSPGLAAAAAAPAANAPQPSPVPADGAPHVSGGAGGGRAAAAAGGGAGRPQAPPPAGLSPRIAPALLPPALLLPAALSPANIALVVAASKGGAELQQQQHRRGSSSGGEARLAPMEAAPPSAQQQQQQRRRHEHLAEAEEMEAETGGDLGAPTSPPAQGHSGALLLPPPAAREALKEECSLRSTSVVAVAAGAGM</sequence>
<dbReference type="InterPro" id="IPR052920">
    <property type="entry name" value="DNA-binding_regulatory"/>
</dbReference>
<evidence type="ECO:0000313" key="4">
    <source>
        <dbReference type="Proteomes" id="UP000664859"/>
    </source>
</evidence>
<name>A0A835YYX8_9STRA</name>
<dbReference type="InterPro" id="IPR000073">
    <property type="entry name" value="AB_hydrolase_1"/>
</dbReference>
<feature type="compositionally biased region" description="Basic and acidic residues" evidence="1">
    <location>
        <begin position="516"/>
        <end position="525"/>
    </location>
</feature>
<comment type="caution">
    <text evidence="3">The sequence shown here is derived from an EMBL/GenBank/DDBJ whole genome shotgun (WGS) entry which is preliminary data.</text>
</comment>
<dbReference type="PANTHER" id="PTHR43358:SF4">
    <property type="entry name" value="ALPHA_BETA HYDROLASE FOLD-1 DOMAIN-CONTAINING PROTEIN"/>
    <property type="match status" value="1"/>
</dbReference>
<feature type="compositionally biased region" description="Polar residues" evidence="1">
    <location>
        <begin position="129"/>
        <end position="143"/>
    </location>
</feature>